<feature type="region of interest" description="Disordered" evidence="1">
    <location>
        <begin position="356"/>
        <end position="386"/>
    </location>
</feature>
<reference evidence="4 5" key="1">
    <citation type="submission" date="2024-09" db="EMBL/GenBank/DDBJ databases">
        <title>A chromosome-level genome assembly of Gray's grenadier anchovy, Coilia grayii.</title>
        <authorList>
            <person name="Fu Z."/>
        </authorList>
    </citation>
    <scope>NUCLEOTIDE SEQUENCE [LARGE SCALE GENOMIC DNA]</scope>
    <source>
        <strain evidence="4">G4</strain>
        <tissue evidence="4">Muscle</tissue>
    </source>
</reference>
<evidence type="ECO:0000259" key="3">
    <source>
        <dbReference type="PROSITE" id="PS50835"/>
    </source>
</evidence>
<dbReference type="Gene3D" id="2.60.40.10">
    <property type="entry name" value="Immunoglobulins"/>
    <property type="match status" value="3"/>
</dbReference>
<evidence type="ECO:0000256" key="2">
    <source>
        <dbReference type="SAM" id="Phobius"/>
    </source>
</evidence>
<organism evidence="4 5">
    <name type="scientific">Coilia grayii</name>
    <name type="common">Gray's grenadier anchovy</name>
    <dbReference type="NCBI Taxonomy" id="363190"/>
    <lineage>
        <taxon>Eukaryota</taxon>
        <taxon>Metazoa</taxon>
        <taxon>Chordata</taxon>
        <taxon>Craniata</taxon>
        <taxon>Vertebrata</taxon>
        <taxon>Euteleostomi</taxon>
        <taxon>Actinopterygii</taxon>
        <taxon>Neopterygii</taxon>
        <taxon>Teleostei</taxon>
        <taxon>Clupei</taxon>
        <taxon>Clupeiformes</taxon>
        <taxon>Clupeoidei</taxon>
        <taxon>Engraulidae</taxon>
        <taxon>Coilinae</taxon>
        <taxon>Coilia</taxon>
    </lineage>
</organism>
<feature type="domain" description="Ig-like" evidence="3">
    <location>
        <begin position="110"/>
        <end position="207"/>
    </location>
</feature>
<dbReference type="InterPro" id="IPR007110">
    <property type="entry name" value="Ig-like_dom"/>
</dbReference>
<evidence type="ECO:0000256" key="1">
    <source>
        <dbReference type="SAM" id="MobiDB-lite"/>
    </source>
</evidence>
<gene>
    <name evidence="4" type="ORF">ACEWY4_018662</name>
</gene>
<feature type="compositionally biased region" description="Polar residues" evidence="1">
    <location>
        <begin position="356"/>
        <end position="366"/>
    </location>
</feature>
<feature type="domain" description="Ig-like" evidence="3">
    <location>
        <begin position="212"/>
        <end position="300"/>
    </location>
</feature>
<keyword evidence="2" id="KW-0812">Transmembrane</keyword>
<feature type="transmembrane region" description="Helical" evidence="2">
    <location>
        <begin position="310"/>
        <end position="331"/>
    </location>
</feature>
<keyword evidence="2" id="KW-1133">Transmembrane helix</keyword>
<dbReference type="SUPFAM" id="SSF48726">
    <property type="entry name" value="Immunoglobulin"/>
    <property type="match status" value="2"/>
</dbReference>
<protein>
    <recommendedName>
        <fullName evidence="3">Ig-like domain-containing protein</fullName>
    </recommendedName>
</protein>
<name>A0ABD1JDV0_9TELE</name>
<keyword evidence="5" id="KW-1185">Reference proteome</keyword>
<dbReference type="AlphaFoldDB" id="A0ABD1JDV0"/>
<evidence type="ECO:0000313" key="4">
    <source>
        <dbReference type="EMBL" id="KAL2085342.1"/>
    </source>
</evidence>
<dbReference type="Proteomes" id="UP001591681">
    <property type="component" value="Unassembled WGS sequence"/>
</dbReference>
<dbReference type="InterPro" id="IPR036179">
    <property type="entry name" value="Ig-like_dom_sf"/>
</dbReference>
<dbReference type="EMBL" id="JBHFQA010000016">
    <property type="protein sequence ID" value="KAL2085342.1"/>
    <property type="molecule type" value="Genomic_DNA"/>
</dbReference>
<dbReference type="PANTHER" id="PTHR46484:SF8">
    <property type="entry name" value="B-CELL RECEPTOR CD22-LIKE-RELATED"/>
    <property type="match status" value="1"/>
</dbReference>
<proteinExistence type="predicted"/>
<accession>A0ABD1JDV0</accession>
<dbReference type="PANTHER" id="PTHR46484">
    <property type="entry name" value="SI:CH211-171H4.5-RELATED"/>
    <property type="match status" value="1"/>
</dbReference>
<dbReference type="InterPro" id="IPR013783">
    <property type="entry name" value="Ig-like_fold"/>
</dbReference>
<sequence length="400" mass="43718">MPTTLETIQNSCVLIPCSFVAKASSVEGPAAGVWRKDSQWFVGGVDVFNSSNARNKLHGEILGDLAKWNCTSVLYNFTKHYEGQYFFRLESIEKYTFAEHVSIKVNDGLPSPHLTSPQRPLQEGVLAHMTCVVASHCPRDPPGLVWSPALNHSADSLRTKDDGTQEVVSVLSFVPSRKHDGLNVSCVVTHRLLRRSQDTVQETARLHVHYGPKNVSVSLNPSRLVIGSPVTLSCLGVSNPPISSYRWFWNSSGSMVELEWTSQSVTLMVSDSKAGVYHCEGANSVGASNSSALQLEVPVSVNSEQASIEIWIGIGSGCVVLVLLCGVFLCHRCRKPQSQQRNGMQPWDIYVNVTKGSQNTAGSTPNDPEDSLYCNQPPPNTTKANRSKVIQTSDDIYANC</sequence>
<dbReference type="Pfam" id="PF13895">
    <property type="entry name" value="Ig_2"/>
    <property type="match status" value="1"/>
</dbReference>
<comment type="caution">
    <text evidence="4">The sequence shown here is derived from an EMBL/GenBank/DDBJ whole genome shotgun (WGS) entry which is preliminary data.</text>
</comment>
<dbReference type="PROSITE" id="PS50835">
    <property type="entry name" value="IG_LIKE"/>
    <property type="match status" value="2"/>
</dbReference>
<evidence type="ECO:0000313" key="5">
    <source>
        <dbReference type="Proteomes" id="UP001591681"/>
    </source>
</evidence>
<keyword evidence="2" id="KW-0472">Membrane</keyword>